<dbReference type="GO" id="GO:0030619">
    <property type="term" value="F:U1 snRNA binding"/>
    <property type="evidence" value="ECO:0007669"/>
    <property type="project" value="TreeGrafter"/>
</dbReference>
<dbReference type="InParanoid" id="A0A7J7CYA5"/>
<evidence type="ECO:0000313" key="3">
    <source>
        <dbReference type="Proteomes" id="UP000593562"/>
    </source>
</evidence>
<dbReference type="EMBL" id="JAAARO010000012">
    <property type="protein sequence ID" value="KAF5739082.1"/>
    <property type="molecule type" value="Genomic_DNA"/>
</dbReference>
<dbReference type="GO" id="GO:0030623">
    <property type="term" value="F:U5 snRNA binding"/>
    <property type="evidence" value="ECO:0007669"/>
    <property type="project" value="TreeGrafter"/>
</dbReference>
<dbReference type="GO" id="GO:0097157">
    <property type="term" value="F:pre-mRNA intronic binding"/>
    <property type="evidence" value="ECO:0007669"/>
    <property type="project" value="TreeGrafter"/>
</dbReference>
<gene>
    <name evidence="2" type="ORF">HS088_TW12G00280</name>
</gene>
<evidence type="ECO:0000313" key="2">
    <source>
        <dbReference type="EMBL" id="KAF5739082.1"/>
    </source>
</evidence>
<dbReference type="GO" id="GO:0000244">
    <property type="term" value="P:spliceosomal tri-snRNP complex assembly"/>
    <property type="evidence" value="ECO:0007669"/>
    <property type="project" value="TreeGrafter"/>
</dbReference>
<organism evidence="2 3">
    <name type="scientific">Tripterygium wilfordii</name>
    <name type="common">Thunder God vine</name>
    <dbReference type="NCBI Taxonomy" id="458696"/>
    <lineage>
        <taxon>Eukaryota</taxon>
        <taxon>Viridiplantae</taxon>
        <taxon>Streptophyta</taxon>
        <taxon>Embryophyta</taxon>
        <taxon>Tracheophyta</taxon>
        <taxon>Spermatophyta</taxon>
        <taxon>Magnoliopsida</taxon>
        <taxon>eudicotyledons</taxon>
        <taxon>Gunneridae</taxon>
        <taxon>Pentapetalae</taxon>
        <taxon>rosids</taxon>
        <taxon>fabids</taxon>
        <taxon>Celastrales</taxon>
        <taxon>Celastraceae</taxon>
        <taxon>Tripterygium</taxon>
    </lineage>
</organism>
<dbReference type="AlphaFoldDB" id="A0A7J7CYA5"/>
<accession>A0A7J7CYA5</accession>
<protein>
    <submittedName>
        <fullName evidence="2">Pre-mRNA-processing-splicing factor 8</fullName>
    </submittedName>
</protein>
<dbReference type="PANTHER" id="PTHR11140">
    <property type="entry name" value="PRE-MRNA SPLICING FACTOR PRP8"/>
    <property type="match status" value="1"/>
</dbReference>
<dbReference type="Pfam" id="PF10598">
    <property type="entry name" value="RRM_4"/>
    <property type="match status" value="1"/>
</dbReference>
<dbReference type="InterPro" id="IPR019582">
    <property type="entry name" value="RRM_spliceosomal_PrP8"/>
</dbReference>
<dbReference type="SUPFAM" id="SSF53098">
    <property type="entry name" value="Ribonuclease H-like"/>
    <property type="match status" value="1"/>
</dbReference>
<dbReference type="Proteomes" id="UP000593562">
    <property type="component" value="Unassembled WGS sequence"/>
</dbReference>
<sequence>MDLYSYLIPVYEIEPIEKITDAYLDQYLWYEGDKRHLFPNWIKPADSEPPPLLVYKWCQGINNLQGVWDTNDGQYVVMLQTKFEKFFEKIDLTMLNRLLRLVLDHIIADYGTAKNNVVLSYKDMSHTNSYGLIRSLQYSSFVVRYYGLVLDLLLLGLTRASEIAGPTQMPNEFITYWDTKVETRHPIRLYSWYIDKVHILFHFTHEEARDLIQHYLTEHPDPNNENMVGYNNKKCWLRDARMSLMKHDVNLGRSVF</sequence>
<dbReference type="InterPro" id="IPR027652">
    <property type="entry name" value="PRP8"/>
</dbReference>
<dbReference type="PANTHER" id="PTHR11140:SF0">
    <property type="entry name" value="PRE-MRNA-PROCESSING-SPLICING FACTOR 8"/>
    <property type="match status" value="1"/>
</dbReference>
<reference evidence="2 3" key="1">
    <citation type="journal article" date="2020" name="Nat. Commun.">
        <title>Genome of Tripterygium wilfordii and identification of cytochrome P450 involved in triptolide biosynthesis.</title>
        <authorList>
            <person name="Tu L."/>
            <person name="Su P."/>
            <person name="Zhang Z."/>
            <person name="Gao L."/>
            <person name="Wang J."/>
            <person name="Hu T."/>
            <person name="Zhou J."/>
            <person name="Zhang Y."/>
            <person name="Zhao Y."/>
            <person name="Liu Y."/>
            <person name="Song Y."/>
            <person name="Tong Y."/>
            <person name="Lu Y."/>
            <person name="Yang J."/>
            <person name="Xu C."/>
            <person name="Jia M."/>
            <person name="Peters R.J."/>
            <person name="Huang L."/>
            <person name="Gao W."/>
        </authorList>
    </citation>
    <scope>NUCLEOTIDE SEQUENCE [LARGE SCALE GENOMIC DNA]</scope>
    <source>
        <strain evidence="3">cv. XIE 37</strain>
        <tissue evidence="2">Leaf</tissue>
    </source>
</reference>
<evidence type="ECO:0000259" key="1">
    <source>
        <dbReference type="Pfam" id="PF10598"/>
    </source>
</evidence>
<dbReference type="GO" id="GO:0017070">
    <property type="term" value="F:U6 snRNA binding"/>
    <property type="evidence" value="ECO:0007669"/>
    <property type="project" value="TreeGrafter"/>
</dbReference>
<dbReference type="GO" id="GO:0071013">
    <property type="term" value="C:catalytic step 2 spliceosome"/>
    <property type="evidence" value="ECO:0007669"/>
    <property type="project" value="TreeGrafter"/>
</dbReference>
<keyword evidence="3" id="KW-1185">Reference proteome</keyword>
<name>A0A7J7CYA5_TRIWF</name>
<dbReference type="GO" id="GO:0030620">
    <property type="term" value="F:U2 snRNA binding"/>
    <property type="evidence" value="ECO:0007669"/>
    <property type="project" value="TreeGrafter"/>
</dbReference>
<dbReference type="InterPro" id="IPR012337">
    <property type="entry name" value="RNaseH-like_sf"/>
</dbReference>
<proteinExistence type="predicted"/>
<feature type="domain" description="RNA recognition motif spliceosomal PrP8" evidence="1">
    <location>
        <begin position="88"/>
        <end position="178"/>
    </location>
</feature>
<comment type="caution">
    <text evidence="2">The sequence shown here is derived from an EMBL/GenBank/DDBJ whole genome shotgun (WGS) entry which is preliminary data.</text>
</comment>
<dbReference type="GO" id="GO:0005682">
    <property type="term" value="C:U5 snRNP"/>
    <property type="evidence" value="ECO:0007669"/>
    <property type="project" value="TreeGrafter"/>
</dbReference>